<dbReference type="PROSITE" id="PS50089">
    <property type="entry name" value="ZF_RING_2"/>
    <property type="match status" value="1"/>
</dbReference>
<gene>
    <name evidence="12" type="primary">Piso0_003599</name>
    <name evidence="12" type="ORF">GNLVRS01_PISO0G15868g</name>
    <name evidence="13" type="ORF">GNLVRS01_PISO0H15869g</name>
</gene>
<evidence type="ECO:0000259" key="10">
    <source>
        <dbReference type="PROSITE" id="PS51192"/>
    </source>
</evidence>
<evidence type="ECO:0000313" key="13">
    <source>
        <dbReference type="EMBL" id="CCE81247.1"/>
    </source>
</evidence>
<dbReference type="SMART" id="SM00184">
    <property type="entry name" value="RING"/>
    <property type="match status" value="1"/>
</dbReference>
<dbReference type="InParanoid" id="G8YJI7"/>
<dbReference type="Gene3D" id="3.40.50.300">
    <property type="entry name" value="P-loop containing nucleotide triphosphate hydrolases"/>
    <property type="match status" value="1"/>
</dbReference>
<dbReference type="PANTHER" id="PTHR45865:SF1">
    <property type="entry name" value="E3 UBIQUITIN-PROTEIN LIGASE SHPRH"/>
    <property type="match status" value="1"/>
</dbReference>
<dbReference type="PROSITE" id="PS00518">
    <property type="entry name" value="ZF_RING_1"/>
    <property type="match status" value="1"/>
</dbReference>
<keyword evidence="4" id="KW-0378">Hydrolase</keyword>
<dbReference type="InterPro" id="IPR038718">
    <property type="entry name" value="SNF2-like_sf"/>
</dbReference>
<accession>G8YJI7</accession>
<name>G8YJI7_PICSO</name>
<reference evidence="14" key="2">
    <citation type="journal article" date="2012" name="G3 (Bethesda)">
        <title>Pichia sorbitophila, an interspecies yeast hybrid reveals early steps of genome resolution following polyploidization.</title>
        <authorList>
            <person name="Leh Louis V."/>
            <person name="Despons L."/>
            <person name="Friedrich A."/>
            <person name="Martin T."/>
            <person name="Durrens P."/>
            <person name="Casaregola S."/>
            <person name="Neuveglise C."/>
            <person name="Fairhead C."/>
            <person name="Marck C."/>
            <person name="Cruz J.A."/>
            <person name="Straub M.L."/>
            <person name="Kugler V."/>
            <person name="Sacerdot C."/>
            <person name="Uzunov Z."/>
            <person name="Thierry A."/>
            <person name="Weiss S."/>
            <person name="Bleykasten C."/>
            <person name="De Montigny J."/>
            <person name="Jacques N."/>
            <person name="Jung P."/>
            <person name="Lemaire M."/>
            <person name="Mallet S."/>
            <person name="Morel G."/>
            <person name="Richard G.F."/>
            <person name="Sarkar A."/>
            <person name="Savel G."/>
            <person name="Schacherer J."/>
            <person name="Seret M.L."/>
            <person name="Talla E."/>
            <person name="Samson G."/>
            <person name="Jubin C."/>
            <person name="Poulain J."/>
            <person name="Vacherie B."/>
            <person name="Barbe V."/>
            <person name="Pelletier E."/>
            <person name="Sherman D.J."/>
            <person name="Westhof E."/>
            <person name="Weissenbach J."/>
            <person name="Baret P.V."/>
            <person name="Wincker P."/>
            <person name="Gaillardin C."/>
            <person name="Dujon B."/>
            <person name="Souciet J.L."/>
        </authorList>
    </citation>
    <scope>NUCLEOTIDE SEQUENCE [LARGE SCALE GENOMIC DNA]</scope>
    <source>
        <strain evidence="14">ATCC MYA-4447 / BCRC 22081 / CBS 7064 / NBRC 10061 / NRRL Y-12695</strain>
    </source>
</reference>
<feature type="domain" description="Helicase ATP-binding" evidence="10">
    <location>
        <begin position="410"/>
        <end position="708"/>
    </location>
</feature>
<dbReference type="PROSITE" id="PS51192">
    <property type="entry name" value="HELICASE_ATP_BIND_1"/>
    <property type="match status" value="1"/>
</dbReference>
<evidence type="ECO:0000259" key="11">
    <source>
        <dbReference type="PROSITE" id="PS51194"/>
    </source>
</evidence>
<evidence type="ECO:0000256" key="8">
    <source>
        <dbReference type="SAM" id="MobiDB-lite"/>
    </source>
</evidence>
<dbReference type="CDD" id="cd18793">
    <property type="entry name" value="SF2_C_SNF"/>
    <property type="match status" value="1"/>
</dbReference>
<dbReference type="GO" id="GO:0016787">
    <property type="term" value="F:hydrolase activity"/>
    <property type="evidence" value="ECO:0007669"/>
    <property type="project" value="UniProtKB-KW"/>
</dbReference>
<dbReference type="Gene3D" id="3.40.50.10810">
    <property type="entry name" value="Tandem AAA-ATPase domain"/>
    <property type="match status" value="2"/>
</dbReference>
<evidence type="ECO:0000313" key="14">
    <source>
        <dbReference type="Proteomes" id="UP000005222"/>
    </source>
</evidence>
<dbReference type="Pfam" id="PF26021">
    <property type="entry name" value="Ferritin_C144_05"/>
    <property type="match status" value="1"/>
</dbReference>
<dbReference type="Proteomes" id="UP000005222">
    <property type="component" value="Chromosome H"/>
</dbReference>
<dbReference type="SMART" id="SM00490">
    <property type="entry name" value="HELICc"/>
    <property type="match status" value="1"/>
</dbReference>
<evidence type="ECO:0000256" key="1">
    <source>
        <dbReference type="ARBA" id="ARBA00022723"/>
    </source>
</evidence>
<dbReference type="EMBL" id="FO082052">
    <property type="protein sequence ID" value="CCE81247.1"/>
    <property type="molecule type" value="Genomic_DNA"/>
</dbReference>
<dbReference type="GO" id="GO:0008270">
    <property type="term" value="F:zinc ion binding"/>
    <property type="evidence" value="ECO:0007669"/>
    <property type="project" value="UniProtKB-KW"/>
</dbReference>
<proteinExistence type="predicted"/>
<feature type="compositionally biased region" description="Basic and acidic residues" evidence="8">
    <location>
        <begin position="562"/>
        <end position="578"/>
    </location>
</feature>
<feature type="region of interest" description="Disordered" evidence="8">
    <location>
        <begin position="548"/>
        <end position="583"/>
    </location>
</feature>
<evidence type="ECO:0000313" key="12">
    <source>
        <dbReference type="EMBL" id="CCE80482.1"/>
    </source>
</evidence>
<dbReference type="PROSITE" id="PS51194">
    <property type="entry name" value="HELICASE_CTER"/>
    <property type="match status" value="1"/>
</dbReference>
<dbReference type="SUPFAM" id="SSF52540">
    <property type="entry name" value="P-loop containing nucleoside triphosphate hydrolases"/>
    <property type="match status" value="2"/>
</dbReference>
<keyword evidence="6" id="KW-0067">ATP-binding</keyword>
<dbReference type="InterPro" id="IPR027417">
    <property type="entry name" value="P-loop_NTPase"/>
</dbReference>
<dbReference type="InterPro" id="IPR052583">
    <property type="entry name" value="ATP-helicase/E3_Ub-Ligase"/>
</dbReference>
<keyword evidence="5" id="KW-0862">Zinc</keyword>
<evidence type="ECO:0000256" key="7">
    <source>
        <dbReference type="PROSITE-ProRule" id="PRU00175"/>
    </source>
</evidence>
<dbReference type="eggNOG" id="KOG0298">
    <property type="taxonomic scope" value="Eukaryota"/>
</dbReference>
<feature type="domain" description="Helicase C-terminal" evidence="11">
    <location>
        <begin position="1536"/>
        <end position="1705"/>
    </location>
</feature>
<evidence type="ECO:0000256" key="3">
    <source>
        <dbReference type="ARBA" id="ARBA00022771"/>
    </source>
</evidence>
<dbReference type="Pfam" id="PF00176">
    <property type="entry name" value="SNF2-rel_dom"/>
    <property type="match status" value="1"/>
</dbReference>
<organism evidence="12 14">
    <name type="scientific">Pichia sorbitophila (strain ATCC MYA-4447 / BCRC 22081 / CBS 7064 / NBRC 10061 / NRRL Y-12695)</name>
    <name type="common">Hybrid yeast</name>
    <dbReference type="NCBI Taxonomy" id="559304"/>
    <lineage>
        <taxon>Eukaryota</taxon>
        <taxon>Fungi</taxon>
        <taxon>Dikarya</taxon>
        <taxon>Ascomycota</taxon>
        <taxon>Saccharomycotina</taxon>
        <taxon>Pichiomycetes</taxon>
        <taxon>Debaryomycetaceae</taxon>
        <taxon>Millerozyma</taxon>
    </lineage>
</organism>
<dbReference type="InterPro" id="IPR000330">
    <property type="entry name" value="SNF2_N"/>
</dbReference>
<dbReference type="HOGENOM" id="CLU_001592_2_0_1"/>
<sequence>MLGSKKNVNLRMTEDEKNFDVQVIDFDFSALKELIGCINQSQVSKDQRKLKRRKKSDHNDLVISDLHYAGINEYYHNNQGNDDFPIENKWIEVARENLNLLSESPVLLSDIISDIDPSVGTNDKIEIRTEDLKVYFESNDSLLCMKTKPNLKMRSKRLFSINVLSNEKLSSPSFFQSLKRCISTLNISNAKMKLDCVMLNGPDVCISFLPDSNQIHINLSFAIYLKGGVFNYIPPEMRYNLSFLILDRFVSKPNVYEKHFDSINPEEPINPQLFYKVLSENALSFPHVNRNFDIPELETNLLRFQKKTVNWLLNKEGMEYNWDTNRCERRHFISEKVIRNLKDIQNGLDIDMELLDHEVQIILNRISYGWRRYIHGDEIYWYNRYSGNIDTQEGIYTFILNYYESKNKERLPLDLPAQGLLAEEMGLGKTVEISALVLLNPRPIDEVNEPIKLQLHKFGGVKTLYKSKTTLIIAPDSILKQWVEEMYRLAPSLAVTIYSGMNKYPEFENNARLIVEYLKKFDIVFTTYSTISRELDYALYSTRGKQTRNTRKRNTDIAEGMESLHRVEKSAGDTKDSEDNSDENWSNAFSSFFQISLKTQKPAIANVRSNNEKSDTDFELALKEEIRLAIEHNQIPDIYKSQDYENPLMLMQFWRVVLDEVQMVSSKVSRAFQSASLIPRYHAWGVSGTPIKKDFNDLLSILKFLRVNPFVNDFKFCWPLVSNMSERFKNEDFVQLWSSIALRHTKAAVHDDIRLPPQKRILMTIPFTPVEQENYNEMLENCLAAICLDSNGNPVLSDWEPTPTVLMYMRYWLVKLRQICGNPQIGKLNISSRKYKLKNNSNSTRIVTTAQSLKTLENVLEDMLEKTVNQILNSENGIIQEYADVSQLLEYILMPEKALALLTVGCRELEKITARLEFILSQKIYDYKEFRSRHNLSPILSEDDIEVNDDEFANEEGNMAMAANLKESLASFKDQIKSTKLKIRSHKVLLHKFYFLLASSHFQCYDEEYRKKINDLRVEQNSKVEAVNALANSKRNTDEISLLITGCQIQSKSKEEAFRNVDIDSINDGAERHKILESSYYHAAEITRREILKSPISLVNKAVASKFSSRTQYNSSCSEFIDDGLTTIPKTSKKLFTKLPIIKIDALSEFVVGMKSRLFLEKIANLVANINQQCLFINECMSDLISILSKPLLDEEKSPSGEEYENSIEDQDKASCYLHTVAQLLNDRNEFIIGKDVAIKTTVFKENEEKNLEAELKKLNNVDFMEALQEKRDGLRNRSKFSLQDLIMQLKDDELELRDENYGEQGLQKLEVDTFHKLITRLRNIFENQKLSQVLLQKELNSSCNFVFNSRIEYFKQLQQISDSVQPQKFSFSQDNIDIKALNKQIDQHMNKYMSLNSSIGKFIAKFRYLLTLVRKDEDTSKKKEEDEELMCIICRSMIIIGSLTQCGHKYCKECLDQWLQNQKTCPMCKSAISYSSVYNFTHHKPDLKAKEMRSDTAISKIDSLNSIYGTLDQSTLDEIQSIPLKNSYSSKVDIIVKQVLYLKDKDSSVQIVIFSQWQDLLYIIGTALKSANVSFIGSHGTLTPEVGVGRKRTKYDSVEEFKDKRNGITCFLLNARAQASGLTLVNATHMILCEPLVNTSLELQAISRIHRIGQTHETTVWMFAIENTVEESIVVMTTNKRLENLGDKTDTSFQERNGDKANGASGLISSAKEKNLTKAESITLMKSGGIDSMITRSNSEGEMVTNSDLWNAFFSASSLHPYMNKNSGTKT</sequence>
<dbReference type="Gene3D" id="3.30.40.10">
    <property type="entry name" value="Zinc/RING finger domain, C3HC4 (zinc finger)"/>
    <property type="match status" value="1"/>
</dbReference>
<dbReference type="GO" id="GO:0005634">
    <property type="term" value="C:nucleus"/>
    <property type="evidence" value="ECO:0007669"/>
    <property type="project" value="TreeGrafter"/>
</dbReference>
<dbReference type="OrthoDB" id="5330228at2759"/>
<dbReference type="InterPro" id="IPR049730">
    <property type="entry name" value="SNF2/RAD54-like_C"/>
</dbReference>
<dbReference type="Pfam" id="PF13639">
    <property type="entry name" value="zf-RING_2"/>
    <property type="match status" value="1"/>
</dbReference>
<evidence type="ECO:0000256" key="5">
    <source>
        <dbReference type="ARBA" id="ARBA00022833"/>
    </source>
</evidence>
<dbReference type="Proteomes" id="UP000005222">
    <property type="component" value="Chromosome G"/>
</dbReference>
<dbReference type="GO" id="GO:0061630">
    <property type="term" value="F:ubiquitin protein ligase activity"/>
    <property type="evidence" value="ECO:0007669"/>
    <property type="project" value="TreeGrafter"/>
</dbReference>
<dbReference type="SUPFAM" id="SSF57850">
    <property type="entry name" value="RING/U-box"/>
    <property type="match status" value="1"/>
</dbReference>
<dbReference type="GO" id="GO:0005524">
    <property type="term" value="F:ATP binding"/>
    <property type="evidence" value="ECO:0007669"/>
    <property type="project" value="InterPro"/>
</dbReference>
<dbReference type="InterPro" id="IPR059033">
    <property type="entry name" value="C144_05_dom"/>
</dbReference>
<keyword evidence="14" id="KW-1185">Reference proteome</keyword>
<dbReference type="EMBL" id="FO082053">
    <property type="protein sequence ID" value="CCE80482.1"/>
    <property type="molecule type" value="Genomic_DNA"/>
</dbReference>
<keyword evidence="3 7" id="KW-0863">Zinc-finger</keyword>
<dbReference type="SMART" id="SM00487">
    <property type="entry name" value="DEXDc"/>
    <property type="match status" value="1"/>
</dbReference>
<dbReference type="PANTHER" id="PTHR45865">
    <property type="entry name" value="E3 UBIQUITIN-PROTEIN LIGASE SHPRH FAMILY MEMBER"/>
    <property type="match status" value="1"/>
</dbReference>
<evidence type="ECO:0000256" key="6">
    <source>
        <dbReference type="ARBA" id="ARBA00022840"/>
    </source>
</evidence>
<dbReference type="InterPro" id="IPR001841">
    <property type="entry name" value="Znf_RING"/>
</dbReference>
<dbReference type="InterPro" id="IPR017907">
    <property type="entry name" value="Znf_RING_CS"/>
</dbReference>
<evidence type="ECO:0000256" key="4">
    <source>
        <dbReference type="ARBA" id="ARBA00022801"/>
    </source>
</evidence>
<feature type="domain" description="RING-type" evidence="9">
    <location>
        <begin position="1432"/>
        <end position="1470"/>
    </location>
</feature>
<keyword evidence="1" id="KW-0479">Metal-binding</keyword>
<dbReference type="GO" id="GO:0000209">
    <property type="term" value="P:protein polyubiquitination"/>
    <property type="evidence" value="ECO:0007669"/>
    <property type="project" value="TreeGrafter"/>
</dbReference>
<dbReference type="InterPro" id="IPR013083">
    <property type="entry name" value="Znf_RING/FYVE/PHD"/>
</dbReference>
<evidence type="ECO:0000259" key="9">
    <source>
        <dbReference type="PROSITE" id="PS50089"/>
    </source>
</evidence>
<dbReference type="InterPro" id="IPR014001">
    <property type="entry name" value="Helicase_ATP-bd"/>
</dbReference>
<reference evidence="12" key="1">
    <citation type="submission" date="2011-10" db="EMBL/GenBank/DDBJ databases">
        <authorList>
            <person name="Genoscope - CEA"/>
        </authorList>
    </citation>
    <scope>NUCLEOTIDE SEQUENCE</scope>
</reference>
<dbReference type="FunCoup" id="G8YJI7">
    <property type="interactions" value="396"/>
</dbReference>
<dbReference type="Pfam" id="PF00271">
    <property type="entry name" value="Helicase_C"/>
    <property type="match status" value="1"/>
</dbReference>
<keyword evidence="2" id="KW-0547">Nucleotide-binding</keyword>
<dbReference type="GO" id="GO:0006974">
    <property type="term" value="P:DNA damage response"/>
    <property type="evidence" value="ECO:0007669"/>
    <property type="project" value="TreeGrafter"/>
</dbReference>
<dbReference type="STRING" id="559304.G8YJI7"/>
<evidence type="ECO:0000256" key="2">
    <source>
        <dbReference type="ARBA" id="ARBA00022741"/>
    </source>
</evidence>
<protein>
    <submittedName>
        <fullName evidence="12">Piso0_003599 protein</fullName>
    </submittedName>
</protein>
<dbReference type="InterPro" id="IPR001650">
    <property type="entry name" value="Helicase_C-like"/>
</dbReference>